<protein>
    <recommendedName>
        <fullName evidence="6">Transcriptional activator HAP2</fullName>
    </recommendedName>
</protein>
<dbReference type="PANTHER" id="PTHR12632">
    <property type="entry name" value="TRANSCRIPTION FACTOR NF-Y ALPHA-RELATED"/>
    <property type="match status" value="1"/>
</dbReference>
<dbReference type="InterPro" id="IPR001289">
    <property type="entry name" value="NFYA"/>
</dbReference>
<comment type="similarity">
    <text evidence="6">Belongs to the NFYA/HAP2 subunit family.</text>
</comment>
<evidence type="ECO:0000256" key="6">
    <source>
        <dbReference type="RuleBase" id="RU367155"/>
    </source>
</evidence>
<sequence length="253" mass="28409">MAASLPIFHLLPGHHPAYPPSPTFSDPAFSAQYDSSFPANMDLSKSNHHPLNNYPFSAPPGTSAPQYSSRHIPSYPNLVPPNFSRGSYAAVQGGEDPTAFLDLDLSQPGPSTYHQQQPQPQSAAHHYHQPDHEYVQSDAEDDESLVQVKEELQDERQEGEEQGADVDNEEPLYVNAKQYHRILKRRMARARLEELNRLVRSRKPYLHESRHRHACSRPRGKGGRFLTAEEIETLKRQEAEKASKGEDAAQASA</sequence>
<name>J9VL27_CRYN9</name>
<dbReference type="OrthoDB" id="1097733at2759"/>
<evidence type="ECO:0000256" key="3">
    <source>
        <dbReference type="ARBA" id="ARBA00023125"/>
    </source>
</evidence>
<dbReference type="EMBL" id="CP003824">
    <property type="protein sequence ID" value="AFR94938.1"/>
    <property type="molecule type" value="Genomic_DNA"/>
</dbReference>
<dbReference type="VEuPathDB" id="FungiDB:CNAG_07435"/>
<organism evidence="8 9">
    <name type="scientific">Cryptococcus neoformans (strain H99 / ATCC 208821 / CBS 10515 / FGSC 9487)</name>
    <name type="common">Cryptococcus neoformans var. grubii serotype A</name>
    <dbReference type="NCBI Taxonomy" id="235443"/>
    <lineage>
        <taxon>Eukaryota</taxon>
        <taxon>Fungi</taxon>
        <taxon>Dikarya</taxon>
        <taxon>Basidiomycota</taxon>
        <taxon>Agaricomycotina</taxon>
        <taxon>Tremellomycetes</taxon>
        <taxon>Tremellales</taxon>
        <taxon>Cryptococcaceae</taxon>
        <taxon>Cryptococcus</taxon>
        <taxon>Cryptococcus neoformans species complex</taxon>
    </lineage>
</organism>
<evidence type="ECO:0000256" key="1">
    <source>
        <dbReference type="ARBA" id="ARBA00004123"/>
    </source>
</evidence>
<keyword evidence="5 6" id="KW-0539">Nucleus</keyword>
<dbReference type="RefSeq" id="XP_012049649.1">
    <property type="nucleotide sequence ID" value="XM_012194259.1"/>
</dbReference>
<dbReference type="Gene3D" id="6.10.250.2430">
    <property type="match status" value="1"/>
</dbReference>
<keyword evidence="3 6" id="KW-0238">DNA-binding</keyword>
<feature type="region of interest" description="Disordered" evidence="7">
    <location>
        <begin position="44"/>
        <end position="78"/>
    </location>
</feature>
<feature type="region of interest" description="Disordered" evidence="7">
    <location>
        <begin position="206"/>
        <end position="225"/>
    </location>
</feature>
<dbReference type="GO" id="GO:0005634">
    <property type="term" value="C:nucleus"/>
    <property type="evidence" value="ECO:0007669"/>
    <property type="project" value="UniProtKB-SubCell"/>
</dbReference>
<dbReference type="GO" id="GO:0003677">
    <property type="term" value="F:DNA binding"/>
    <property type="evidence" value="ECO:0007669"/>
    <property type="project" value="UniProtKB-KW"/>
</dbReference>
<feature type="compositionally biased region" description="Basic residues" evidence="7">
    <location>
        <begin position="206"/>
        <end position="222"/>
    </location>
</feature>
<comment type="subcellular location">
    <subcellularLocation>
        <location evidence="1 6">Nucleus</location>
    </subcellularLocation>
</comment>
<feature type="region of interest" description="Disordered" evidence="7">
    <location>
        <begin position="99"/>
        <end position="143"/>
    </location>
</feature>
<dbReference type="PROSITE" id="PS51152">
    <property type="entry name" value="NFYA_HAP2_2"/>
    <property type="match status" value="1"/>
</dbReference>
<keyword evidence="2 6" id="KW-0805">Transcription regulation</keyword>
<keyword evidence="4 6" id="KW-0804">Transcription</keyword>
<dbReference type="KEGG" id="cng:CNAG_07435"/>
<gene>
    <name evidence="8" type="ORF">CNAG_07435</name>
</gene>
<evidence type="ECO:0000256" key="4">
    <source>
        <dbReference type="ARBA" id="ARBA00023163"/>
    </source>
</evidence>
<dbReference type="SMART" id="SM00521">
    <property type="entry name" value="CBF"/>
    <property type="match status" value="1"/>
</dbReference>
<proteinExistence type="inferred from homology"/>
<dbReference type="Proteomes" id="UP000010091">
    <property type="component" value="Chromosome 5"/>
</dbReference>
<evidence type="ECO:0000313" key="9">
    <source>
        <dbReference type="Proteomes" id="UP000010091"/>
    </source>
</evidence>
<dbReference type="AlphaFoldDB" id="J9VL27"/>
<evidence type="ECO:0000313" key="8">
    <source>
        <dbReference type="EMBL" id="AFR94938.1"/>
    </source>
</evidence>
<evidence type="ECO:0000256" key="5">
    <source>
        <dbReference type="ARBA" id="ARBA00023242"/>
    </source>
</evidence>
<feature type="compositionally biased region" description="Low complexity" evidence="7">
    <location>
        <begin position="110"/>
        <end position="124"/>
    </location>
</feature>
<dbReference type="PRINTS" id="PR00616">
    <property type="entry name" value="CCAATSUBUNTB"/>
</dbReference>
<keyword evidence="9" id="KW-1185">Reference proteome</keyword>
<comment type="subunit">
    <text evidence="6">Heterotrimer.</text>
</comment>
<dbReference type="Pfam" id="PF02045">
    <property type="entry name" value="CBFB_NFYA"/>
    <property type="match status" value="1"/>
</dbReference>
<evidence type="ECO:0000256" key="7">
    <source>
        <dbReference type="SAM" id="MobiDB-lite"/>
    </source>
</evidence>
<reference evidence="8 9" key="1">
    <citation type="journal article" date="2014" name="PLoS Genet.">
        <title>Analysis of the genome and transcriptome of Cryptococcus neoformans var. grubii reveals complex RNA expression and microevolution leading to virulence attenuation.</title>
        <authorList>
            <person name="Janbon G."/>
            <person name="Ormerod K.L."/>
            <person name="Paulet D."/>
            <person name="Byrnes E.J.III."/>
            <person name="Yadav V."/>
            <person name="Chatterjee G."/>
            <person name="Mullapudi N."/>
            <person name="Hon C.C."/>
            <person name="Billmyre R.B."/>
            <person name="Brunel F."/>
            <person name="Bahn Y.S."/>
            <person name="Chen W."/>
            <person name="Chen Y."/>
            <person name="Chow E.W."/>
            <person name="Coppee J.Y."/>
            <person name="Floyd-Averette A."/>
            <person name="Gaillardin C."/>
            <person name="Gerik K.J."/>
            <person name="Goldberg J."/>
            <person name="Gonzalez-Hilarion S."/>
            <person name="Gujja S."/>
            <person name="Hamlin J.L."/>
            <person name="Hsueh Y.P."/>
            <person name="Ianiri G."/>
            <person name="Jones S."/>
            <person name="Kodira C.D."/>
            <person name="Kozubowski L."/>
            <person name="Lam W."/>
            <person name="Marra M."/>
            <person name="Mesner L.D."/>
            <person name="Mieczkowski P.A."/>
            <person name="Moyrand F."/>
            <person name="Nielsen K."/>
            <person name="Proux C."/>
            <person name="Rossignol T."/>
            <person name="Schein J.E."/>
            <person name="Sun S."/>
            <person name="Wollschlaeger C."/>
            <person name="Wood I.A."/>
            <person name="Zeng Q."/>
            <person name="Neuveglise C."/>
            <person name="Newlon C.S."/>
            <person name="Perfect J.R."/>
            <person name="Lodge J.K."/>
            <person name="Idnurm A."/>
            <person name="Stajich J.E."/>
            <person name="Kronstad J.W."/>
            <person name="Sanyal K."/>
            <person name="Heitman J."/>
            <person name="Fraser J.A."/>
            <person name="Cuomo C.A."/>
            <person name="Dietrich F.S."/>
        </authorList>
    </citation>
    <scope>NUCLEOTIDE SEQUENCE [LARGE SCALE GENOMIC DNA]</scope>
    <source>
        <strain evidence="9">H99 / ATCC 208821 / CBS 10515 / FGSC 9487</strain>
    </source>
</reference>
<dbReference type="GeneID" id="23890282"/>
<evidence type="ECO:0000256" key="2">
    <source>
        <dbReference type="ARBA" id="ARBA00023015"/>
    </source>
</evidence>
<dbReference type="GO" id="GO:0003700">
    <property type="term" value="F:DNA-binding transcription factor activity"/>
    <property type="evidence" value="ECO:0007669"/>
    <property type="project" value="UniProtKB-UniRule"/>
</dbReference>
<accession>J9VL27</accession>
<dbReference type="HOGENOM" id="CLU_1057749_0_0_1"/>
<comment type="function">
    <text evidence="6">Component of the sequence-specific heterotrimeric transcription factor (NF-Y) which specifically recognizes a 5'-CCAAT-3' box motif found in the promoters of its target genes.</text>
</comment>